<dbReference type="AlphaFoldDB" id="A0A8J8GEN4"/>
<dbReference type="InterPro" id="IPR036038">
    <property type="entry name" value="Aminotransferase-like"/>
</dbReference>
<keyword evidence="2" id="KW-0808">Transferase</keyword>
<dbReference type="InterPro" id="IPR043131">
    <property type="entry name" value="BCAT-like_N"/>
</dbReference>
<dbReference type="InterPro" id="IPR043132">
    <property type="entry name" value="BCAT-like_C"/>
</dbReference>
<proteinExistence type="predicted"/>
<dbReference type="InterPro" id="IPR019999">
    <property type="entry name" value="Anth_synth_I-like"/>
</dbReference>
<evidence type="ECO:0000313" key="3">
    <source>
        <dbReference type="Proteomes" id="UP000625804"/>
    </source>
</evidence>
<dbReference type="PRINTS" id="PR00095">
    <property type="entry name" value="ANTSNTHASEI"/>
</dbReference>
<dbReference type="Pfam" id="PF00425">
    <property type="entry name" value="Chorismate_bind"/>
    <property type="match status" value="1"/>
</dbReference>
<dbReference type="SUPFAM" id="SSF56752">
    <property type="entry name" value="D-aminoacid aminotransferase-like PLP-dependent enzymes"/>
    <property type="match status" value="1"/>
</dbReference>
<dbReference type="InterPro" id="IPR005801">
    <property type="entry name" value="ADC_synthase"/>
</dbReference>
<dbReference type="SUPFAM" id="SSF56322">
    <property type="entry name" value="ADC synthase"/>
    <property type="match status" value="1"/>
</dbReference>
<dbReference type="PANTHER" id="PTHR11236:SF50">
    <property type="entry name" value="AMINODEOXYCHORISMATE SYNTHASE COMPONENT 1"/>
    <property type="match status" value="1"/>
</dbReference>
<dbReference type="PANTHER" id="PTHR11236">
    <property type="entry name" value="AMINOBENZOATE/ANTHRANILATE SYNTHASE"/>
    <property type="match status" value="1"/>
</dbReference>
<dbReference type="InterPro" id="IPR015890">
    <property type="entry name" value="Chorismate_C"/>
</dbReference>
<dbReference type="NCBIfam" id="TIGR00553">
    <property type="entry name" value="pabB"/>
    <property type="match status" value="1"/>
</dbReference>
<organism evidence="2 3">
    <name type="scientific">Calidifontibacillus erzurumensis</name>
    <dbReference type="NCBI Taxonomy" id="2741433"/>
    <lineage>
        <taxon>Bacteria</taxon>
        <taxon>Bacillati</taxon>
        <taxon>Bacillota</taxon>
        <taxon>Bacilli</taxon>
        <taxon>Bacillales</taxon>
        <taxon>Bacillaceae</taxon>
        <taxon>Calidifontibacillus/Schinkia group</taxon>
        <taxon>Calidifontibacillus</taxon>
    </lineage>
</organism>
<dbReference type="GO" id="GO:0046820">
    <property type="term" value="F:4-amino-4-deoxychorismate synthase activity"/>
    <property type="evidence" value="ECO:0007669"/>
    <property type="project" value="UniProtKB-EC"/>
</dbReference>
<dbReference type="Gene3D" id="3.20.10.10">
    <property type="entry name" value="D-amino Acid Aminotransferase, subunit A, domain 2"/>
    <property type="match status" value="1"/>
</dbReference>
<dbReference type="Pfam" id="PF01063">
    <property type="entry name" value="Aminotran_4"/>
    <property type="match status" value="1"/>
</dbReference>
<protein>
    <submittedName>
        <fullName evidence="2">Aminodeoxychorismate synthase component I</fullName>
        <ecNumber evidence="2">2.6.1.85</ecNumber>
    </submittedName>
</protein>
<keyword evidence="3" id="KW-1185">Reference proteome</keyword>
<reference evidence="2" key="1">
    <citation type="submission" date="2020-06" db="EMBL/GenBank/DDBJ databases">
        <title>A novel thermopfilic bacterium from Erzurum, Turkey.</title>
        <authorList>
            <person name="Adiguzel A."/>
            <person name="Ay H."/>
            <person name="Baltaci M.O."/>
        </authorList>
    </citation>
    <scope>NUCLEOTIDE SEQUENCE</scope>
    <source>
        <strain evidence="2">P2</strain>
    </source>
</reference>
<dbReference type="GO" id="GO:0009396">
    <property type="term" value="P:folic acid-containing compound biosynthetic process"/>
    <property type="evidence" value="ECO:0007669"/>
    <property type="project" value="InterPro"/>
</dbReference>
<gene>
    <name evidence="2" type="primary">pabB</name>
    <name evidence="2" type="ORF">HR057_12125</name>
</gene>
<evidence type="ECO:0000313" key="2">
    <source>
        <dbReference type="EMBL" id="NSL52500.1"/>
    </source>
</evidence>
<dbReference type="GO" id="GO:0000162">
    <property type="term" value="P:L-tryptophan biosynthetic process"/>
    <property type="evidence" value="ECO:0007669"/>
    <property type="project" value="TreeGrafter"/>
</dbReference>
<evidence type="ECO:0000259" key="1">
    <source>
        <dbReference type="Pfam" id="PF00425"/>
    </source>
</evidence>
<sequence length="586" mass="66709">MKIKSLHNDAPILSFEFANFSGEIEPLTFCNPIKIIAAHQIEDVVPCLQMIQEEVQNGFYAAGFLSYESAPAFDKAFKVNRNPSMPFLWFGIFSEPVSQPLISSGSYTIEDWHPTVSKEEYQRSISSIKSYIASGDTYQVNYTIRLYSQFEGDDIAFFQRLKKAQSSNYCAYINTMTHSILSASPELFFHYKNDMITTRPMKGTAKRGLTFIEDEAIAKSLYFSEKNRAENVMIVDLLRNDLGTIAEKGTVQVPKLFEIERYPTVHQMTSTVTAKVPANIQLVDMFKALFPCGSITGAPKVRTMEIIEELEQTPRDVYCGAIGFITPNKEAVFNVPIRTIVIHHETGKATYGVGGGITWDSTAEDEYDEVVAKARLLKVERSDFQLLESLLLQDGKLFLLNEHLNRLQNSAHYFGYPFNKEEVQYALNNLAKQHDHGEFKVRFLLSNRGEIMVESQPIMKLEAPLKVVLADEPIEINNPFLYHKTTNRDVYTYFQKKKSPDAFDILLWNKHGEITEFTNGNIVLEIDGICLTPPVKSGLLAGTFREALLKNGEIQEKRLTLDDLKKCSKIWFINSVRKWLEVELIE</sequence>
<dbReference type="EMBL" id="JABTTE010000017">
    <property type="protein sequence ID" value="NSL52500.1"/>
    <property type="molecule type" value="Genomic_DNA"/>
</dbReference>
<dbReference type="InterPro" id="IPR005802">
    <property type="entry name" value="ADC_synth_comp_1"/>
</dbReference>
<dbReference type="Gene3D" id="3.30.470.10">
    <property type="match status" value="1"/>
</dbReference>
<accession>A0A8J8GEN4</accession>
<name>A0A8J8GEN4_9BACI</name>
<dbReference type="RefSeq" id="WP_173731706.1">
    <property type="nucleotide sequence ID" value="NZ_JABTTE010000017.1"/>
</dbReference>
<comment type="caution">
    <text evidence="2">The sequence shown here is derived from an EMBL/GenBank/DDBJ whole genome shotgun (WGS) entry which is preliminary data.</text>
</comment>
<keyword evidence="2" id="KW-0032">Aminotransferase</keyword>
<dbReference type="EC" id="2.6.1.85" evidence="2"/>
<dbReference type="Proteomes" id="UP000625804">
    <property type="component" value="Unassembled WGS sequence"/>
</dbReference>
<dbReference type="Gene3D" id="3.60.120.10">
    <property type="entry name" value="Anthranilate synthase"/>
    <property type="match status" value="1"/>
</dbReference>
<dbReference type="InterPro" id="IPR001544">
    <property type="entry name" value="Aminotrans_IV"/>
</dbReference>
<feature type="domain" description="Chorismate-utilising enzyme C-terminal" evidence="1">
    <location>
        <begin position="118"/>
        <end position="373"/>
    </location>
</feature>